<accession>A0A336LNJ0</accession>
<protein>
    <submittedName>
        <fullName evidence="3">CSON005647 protein</fullName>
    </submittedName>
</protein>
<dbReference type="EMBL" id="UFQT01000021">
    <property type="protein sequence ID" value="SSX17947.1"/>
    <property type="molecule type" value="Genomic_DNA"/>
</dbReference>
<dbReference type="GO" id="GO:0032259">
    <property type="term" value="P:methylation"/>
    <property type="evidence" value="ECO:0007669"/>
    <property type="project" value="InterPro"/>
</dbReference>
<evidence type="ECO:0000256" key="1">
    <source>
        <dbReference type="SAM" id="Phobius"/>
    </source>
</evidence>
<dbReference type="GO" id="GO:0008168">
    <property type="term" value="F:methyltransferase activity"/>
    <property type="evidence" value="ECO:0007669"/>
    <property type="project" value="InterPro"/>
</dbReference>
<evidence type="ECO:0000313" key="2">
    <source>
        <dbReference type="EMBL" id="SSW97561.1"/>
    </source>
</evidence>
<dbReference type="InterPro" id="IPR002052">
    <property type="entry name" value="DNA_methylase_N6_adenine_CS"/>
</dbReference>
<dbReference type="VEuPathDB" id="VectorBase:CSON005647"/>
<reference evidence="2" key="1">
    <citation type="submission" date="2018-04" db="EMBL/GenBank/DDBJ databases">
        <authorList>
            <person name="Go L.Y."/>
            <person name="Mitchell J.A."/>
        </authorList>
    </citation>
    <scope>NUCLEOTIDE SEQUENCE</scope>
    <source>
        <tissue evidence="2">Whole organism</tissue>
    </source>
</reference>
<dbReference type="GO" id="GO:0003676">
    <property type="term" value="F:nucleic acid binding"/>
    <property type="evidence" value="ECO:0007669"/>
    <property type="project" value="InterPro"/>
</dbReference>
<keyword evidence="1" id="KW-0812">Transmembrane</keyword>
<dbReference type="EMBL" id="UFQS01000021">
    <property type="protein sequence ID" value="SSW97561.1"/>
    <property type="molecule type" value="Genomic_DNA"/>
</dbReference>
<dbReference type="AlphaFoldDB" id="A0A336LNJ0"/>
<dbReference type="PROSITE" id="PS00092">
    <property type="entry name" value="N6_MTASE"/>
    <property type="match status" value="1"/>
</dbReference>
<gene>
    <name evidence="3" type="primary">CSON005647</name>
</gene>
<sequence length="153" mass="17870">MKYILSKSCYVSKEMYINKWFLYFTMFISILSKEIYRLHVHCALVGILSQCAIFSQNFFFFYVDRCKAIYCDPPYFCKDFRLGDKCCEWTCLDKPGENALYELRIKKRAEILAGVSKGTVLKLLNNILLCMLILLLNCNFDDIIVTFAPEDNG</sequence>
<evidence type="ECO:0000313" key="3">
    <source>
        <dbReference type="EMBL" id="SSX17947.1"/>
    </source>
</evidence>
<name>A0A336LNJ0_CULSO</name>
<keyword evidence="1" id="KW-0472">Membrane</keyword>
<keyword evidence="1" id="KW-1133">Transmembrane helix</keyword>
<proteinExistence type="predicted"/>
<reference evidence="3" key="2">
    <citation type="submission" date="2018-07" db="EMBL/GenBank/DDBJ databases">
        <authorList>
            <person name="Quirk P.G."/>
            <person name="Krulwich T.A."/>
        </authorList>
    </citation>
    <scope>NUCLEOTIDE SEQUENCE</scope>
</reference>
<feature type="transmembrane region" description="Helical" evidence="1">
    <location>
        <begin position="43"/>
        <end position="63"/>
    </location>
</feature>
<feature type="transmembrane region" description="Helical" evidence="1">
    <location>
        <begin position="20"/>
        <end position="36"/>
    </location>
</feature>
<organism evidence="3">
    <name type="scientific">Culicoides sonorensis</name>
    <name type="common">Biting midge</name>
    <dbReference type="NCBI Taxonomy" id="179676"/>
    <lineage>
        <taxon>Eukaryota</taxon>
        <taxon>Metazoa</taxon>
        <taxon>Ecdysozoa</taxon>
        <taxon>Arthropoda</taxon>
        <taxon>Hexapoda</taxon>
        <taxon>Insecta</taxon>
        <taxon>Pterygota</taxon>
        <taxon>Neoptera</taxon>
        <taxon>Endopterygota</taxon>
        <taxon>Diptera</taxon>
        <taxon>Nematocera</taxon>
        <taxon>Chironomoidea</taxon>
        <taxon>Ceratopogonidae</taxon>
        <taxon>Ceratopogoninae</taxon>
        <taxon>Culicoides</taxon>
        <taxon>Monoculicoides</taxon>
    </lineage>
</organism>